<evidence type="ECO:0000256" key="12">
    <source>
        <dbReference type="ARBA" id="ARBA00049486"/>
    </source>
</evidence>
<keyword evidence="8 13" id="KW-0808">Transferase</keyword>
<keyword evidence="9" id="KW-0677">Repeat</keyword>
<dbReference type="Proteomes" id="UP000481087">
    <property type="component" value="Unassembled WGS sequence"/>
</dbReference>
<gene>
    <name evidence="15" type="primary">cysE</name>
    <name evidence="15" type="ORF">GQF01_00150</name>
</gene>
<dbReference type="Pfam" id="PF06426">
    <property type="entry name" value="SATase_N"/>
    <property type="match status" value="1"/>
</dbReference>
<reference evidence="15 16" key="1">
    <citation type="submission" date="2019-12" db="EMBL/GenBank/DDBJ databases">
        <title>Paenibacillus sp. nov. sp. isolated from soil.</title>
        <authorList>
            <person name="Kim J."/>
            <person name="Jeong S.E."/>
            <person name="Jung H.S."/>
            <person name="Jeon C.O."/>
        </authorList>
    </citation>
    <scope>NUCLEOTIDE SEQUENCE [LARGE SCALE GENOMIC DNA]</scope>
    <source>
        <strain evidence="15 16">5J-6</strain>
    </source>
</reference>
<comment type="catalytic activity">
    <reaction evidence="12 13">
        <text>L-serine + acetyl-CoA = O-acetyl-L-serine + CoA</text>
        <dbReference type="Rhea" id="RHEA:24560"/>
        <dbReference type="ChEBI" id="CHEBI:33384"/>
        <dbReference type="ChEBI" id="CHEBI:57287"/>
        <dbReference type="ChEBI" id="CHEBI:57288"/>
        <dbReference type="ChEBI" id="CHEBI:58340"/>
        <dbReference type="EC" id="2.3.1.30"/>
    </reaction>
</comment>
<proteinExistence type="inferred from homology"/>
<dbReference type="InterPro" id="IPR010493">
    <property type="entry name" value="Ser_AcTrfase_N"/>
</dbReference>
<dbReference type="GO" id="GO:0005737">
    <property type="term" value="C:cytoplasm"/>
    <property type="evidence" value="ECO:0007669"/>
    <property type="project" value="UniProtKB-SubCell"/>
</dbReference>
<name>A0A6L8USZ7_9BACL</name>
<dbReference type="GO" id="GO:0009001">
    <property type="term" value="F:serine O-acetyltransferase activity"/>
    <property type="evidence" value="ECO:0007669"/>
    <property type="project" value="UniProtKB-EC"/>
</dbReference>
<dbReference type="AlphaFoldDB" id="A0A6L8USZ7"/>
<evidence type="ECO:0000256" key="8">
    <source>
        <dbReference type="ARBA" id="ARBA00022679"/>
    </source>
</evidence>
<keyword evidence="6" id="KW-0963">Cytoplasm</keyword>
<sequence length="216" mass="23946">MLNRIFKDVQAVLERDPAASNAIEVILCYPGFHAIFLHRISHRLYKKGFVLLARLLANANRFYTDIDIHPAANIGQGIFMDHGMGIVIGETVEIGDYVTIYQGVTLGGTGKETGKRHPTIGNHVMISSGAKILGPFYVGDHSKIGAGAVVLKEVPPHCTVVGIPGRIVRNHSQLPTDALHISQLPDSQHQNHLMQKIALLEKRVEELEKEKMFQYR</sequence>
<dbReference type="Gene3D" id="1.10.3130.10">
    <property type="entry name" value="serine acetyltransferase, domain 1"/>
    <property type="match status" value="1"/>
</dbReference>
<accession>A0A6L8USZ7</accession>
<comment type="caution">
    <text evidence="15">The sequence shown here is derived from an EMBL/GenBank/DDBJ whole genome shotgun (WGS) entry which is preliminary data.</text>
</comment>
<keyword evidence="11 13" id="KW-0012">Acyltransferase</keyword>
<evidence type="ECO:0000256" key="9">
    <source>
        <dbReference type="ARBA" id="ARBA00022737"/>
    </source>
</evidence>
<evidence type="ECO:0000256" key="6">
    <source>
        <dbReference type="ARBA" id="ARBA00022490"/>
    </source>
</evidence>
<keyword evidence="7" id="KW-0028">Amino-acid biosynthesis</keyword>
<dbReference type="UniPathway" id="UPA00136">
    <property type="reaction ID" value="UER00199"/>
</dbReference>
<keyword evidence="16" id="KW-1185">Reference proteome</keyword>
<dbReference type="PANTHER" id="PTHR42811">
    <property type="entry name" value="SERINE ACETYLTRANSFERASE"/>
    <property type="match status" value="1"/>
</dbReference>
<dbReference type="FunFam" id="2.160.10.10:FF:000007">
    <property type="entry name" value="Serine acetyltransferase"/>
    <property type="match status" value="1"/>
</dbReference>
<feature type="domain" description="Serine acetyltransferase N-terminal" evidence="14">
    <location>
        <begin position="3"/>
        <end position="35"/>
    </location>
</feature>
<organism evidence="15 16">
    <name type="scientific">Paenibacillus silvestris</name>
    <dbReference type="NCBI Taxonomy" id="2606219"/>
    <lineage>
        <taxon>Bacteria</taxon>
        <taxon>Bacillati</taxon>
        <taxon>Bacillota</taxon>
        <taxon>Bacilli</taxon>
        <taxon>Bacillales</taxon>
        <taxon>Paenibacillaceae</taxon>
        <taxon>Paenibacillus</taxon>
    </lineage>
</organism>
<dbReference type="FunFam" id="1.10.3130.10:FF:000003">
    <property type="entry name" value="Serine acetyltransferase"/>
    <property type="match status" value="1"/>
</dbReference>
<comment type="pathway">
    <text evidence="2">Amino-acid biosynthesis; L-cysteine biosynthesis; L-cysteine from L-serine: step 1/2.</text>
</comment>
<evidence type="ECO:0000256" key="10">
    <source>
        <dbReference type="ARBA" id="ARBA00023192"/>
    </source>
</evidence>
<dbReference type="NCBIfam" id="TIGR01172">
    <property type="entry name" value="cysE"/>
    <property type="match status" value="1"/>
</dbReference>
<dbReference type="InterPro" id="IPR011004">
    <property type="entry name" value="Trimer_LpxA-like_sf"/>
</dbReference>
<dbReference type="InterPro" id="IPR045304">
    <property type="entry name" value="LbH_SAT"/>
</dbReference>
<dbReference type="InterPro" id="IPR001451">
    <property type="entry name" value="Hexapep"/>
</dbReference>
<dbReference type="RefSeq" id="WP_161404567.1">
    <property type="nucleotide sequence ID" value="NZ_WTUZ01000001.1"/>
</dbReference>
<evidence type="ECO:0000256" key="5">
    <source>
        <dbReference type="ARBA" id="ARBA00018522"/>
    </source>
</evidence>
<dbReference type="Gene3D" id="2.160.10.10">
    <property type="entry name" value="Hexapeptide repeat proteins"/>
    <property type="match status" value="1"/>
</dbReference>
<evidence type="ECO:0000313" key="15">
    <source>
        <dbReference type="EMBL" id="MZQ80571.1"/>
    </source>
</evidence>
<dbReference type="EMBL" id="WTUZ01000001">
    <property type="protein sequence ID" value="MZQ80571.1"/>
    <property type="molecule type" value="Genomic_DNA"/>
</dbReference>
<dbReference type="Pfam" id="PF00132">
    <property type="entry name" value="Hexapep"/>
    <property type="match status" value="1"/>
</dbReference>
<protein>
    <recommendedName>
        <fullName evidence="5 13">Serine acetyltransferase</fullName>
        <ecNumber evidence="4 13">2.3.1.30</ecNumber>
    </recommendedName>
</protein>
<evidence type="ECO:0000256" key="4">
    <source>
        <dbReference type="ARBA" id="ARBA00013266"/>
    </source>
</evidence>
<evidence type="ECO:0000259" key="14">
    <source>
        <dbReference type="Pfam" id="PF06426"/>
    </source>
</evidence>
<dbReference type="PIRSF" id="PIRSF000441">
    <property type="entry name" value="CysE"/>
    <property type="match status" value="1"/>
</dbReference>
<evidence type="ECO:0000256" key="7">
    <source>
        <dbReference type="ARBA" id="ARBA00022605"/>
    </source>
</evidence>
<dbReference type="InterPro" id="IPR005881">
    <property type="entry name" value="Ser_O-AcTrfase"/>
</dbReference>
<dbReference type="CDD" id="cd03354">
    <property type="entry name" value="LbH_SAT"/>
    <property type="match status" value="1"/>
</dbReference>
<comment type="subcellular location">
    <subcellularLocation>
        <location evidence="1">Cytoplasm</location>
    </subcellularLocation>
</comment>
<dbReference type="InterPro" id="IPR042122">
    <property type="entry name" value="Ser_AcTrfase_N_sf"/>
</dbReference>
<dbReference type="EC" id="2.3.1.30" evidence="4 13"/>
<dbReference type="InterPro" id="IPR053376">
    <property type="entry name" value="Serine_acetyltransferase"/>
</dbReference>
<comment type="similarity">
    <text evidence="3 13">Belongs to the transferase hexapeptide repeat family.</text>
</comment>
<evidence type="ECO:0000313" key="16">
    <source>
        <dbReference type="Proteomes" id="UP000481087"/>
    </source>
</evidence>
<dbReference type="SUPFAM" id="SSF51161">
    <property type="entry name" value="Trimeric LpxA-like enzymes"/>
    <property type="match status" value="1"/>
</dbReference>
<evidence type="ECO:0000256" key="11">
    <source>
        <dbReference type="ARBA" id="ARBA00023315"/>
    </source>
</evidence>
<evidence type="ECO:0000256" key="13">
    <source>
        <dbReference type="PIRNR" id="PIRNR000441"/>
    </source>
</evidence>
<evidence type="ECO:0000256" key="3">
    <source>
        <dbReference type="ARBA" id="ARBA00007274"/>
    </source>
</evidence>
<dbReference type="GO" id="GO:0006535">
    <property type="term" value="P:cysteine biosynthetic process from serine"/>
    <property type="evidence" value="ECO:0007669"/>
    <property type="project" value="InterPro"/>
</dbReference>
<keyword evidence="10" id="KW-0198">Cysteine biosynthesis</keyword>
<evidence type="ECO:0000256" key="2">
    <source>
        <dbReference type="ARBA" id="ARBA00004876"/>
    </source>
</evidence>
<dbReference type="NCBIfam" id="NF041874">
    <property type="entry name" value="EPS_EpsC"/>
    <property type="match status" value="1"/>
</dbReference>
<evidence type="ECO:0000256" key="1">
    <source>
        <dbReference type="ARBA" id="ARBA00004496"/>
    </source>
</evidence>